<dbReference type="InterPro" id="IPR027417">
    <property type="entry name" value="P-loop_NTPase"/>
</dbReference>
<protein>
    <submittedName>
        <fullName evidence="3">Torsin-1b-like protein</fullName>
    </submittedName>
</protein>
<sequence length="367" mass="41923">MVSTLNDMPSPDDKQLMLVVYDPTRNQRRKKKISFMYIIQIIALISIWATILALDPFTITGSIIASGVGYYYKDKLTCMVKECCHDHTSDKWIANRMEWSDLSEEIFGQHIAVNVVSKLVHFHMKNENPSKPLVLSFHGFTGVGKNHLSDMLAKRIYRQFNATGASNFVHKYVATNLAKGNDLSMLAKDIHKKLDNCDRSLVIIDEIDKLPEKYLDILLPFLEHASPYKKSIFIFLGNSAGSNINNKVVQLMHSGKSREDIDYEDLENIVTNNAIKMGGLKNSELITRGVVDLFVPFLPLAKRHVRQCVVDNLRRQHKFSDPFIDPGSEFIRKVMNSIEFKDDEFSVYGCRRVSSKIAIFLPRKNPH</sequence>
<dbReference type="InterPro" id="IPR010448">
    <property type="entry name" value="Torsin"/>
</dbReference>
<proteinExistence type="inferred from homology"/>
<dbReference type="OrthoDB" id="19623at2759"/>
<organism evidence="3">
    <name type="scientific">Dermatophagoides farinae</name>
    <name type="common">American house dust mite</name>
    <dbReference type="NCBI Taxonomy" id="6954"/>
    <lineage>
        <taxon>Eukaryota</taxon>
        <taxon>Metazoa</taxon>
        <taxon>Ecdysozoa</taxon>
        <taxon>Arthropoda</taxon>
        <taxon>Chelicerata</taxon>
        <taxon>Arachnida</taxon>
        <taxon>Acari</taxon>
        <taxon>Acariformes</taxon>
        <taxon>Sarcoptiformes</taxon>
        <taxon>Astigmata</taxon>
        <taxon>Psoroptidia</taxon>
        <taxon>Analgoidea</taxon>
        <taxon>Pyroglyphidae</taxon>
        <taxon>Dermatophagoidinae</taxon>
        <taxon>Dermatophagoides</taxon>
    </lineage>
</organism>
<reference evidence="3" key="1">
    <citation type="submission" date="2020-06" db="EMBL/GenBank/DDBJ databases">
        <authorList>
            <person name="Ji K."/>
            <person name="Li J."/>
        </authorList>
    </citation>
    <scope>NUCLEOTIDE SEQUENCE</scope>
    <source>
        <strain evidence="3">JKM2019</strain>
        <tissue evidence="3">Whole body</tissue>
    </source>
</reference>
<evidence type="ECO:0000256" key="2">
    <source>
        <dbReference type="SAM" id="Phobius"/>
    </source>
</evidence>
<dbReference type="Gene3D" id="3.40.50.300">
    <property type="entry name" value="P-loop containing nucleotide triphosphate hydrolases"/>
    <property type="match status" value="1"/>
</dbReference>
<keyword evidence="2" id="KW-0812">Transmembrane</keyword>
<dbReference type="GO" id="GO:0016887">
    <property type="term" value="F:ATP hydrolysis activity"/>
    <property type="evidence" value="ECO:0007669"/>
    <property type="project" value="InterPro"/>
</dbReference>
<dbReference type="GO" id="GO:0071218">
    <property type="term" value="P:cellular response to misfolded protein"/>
    <property type="evidence" value="ECO:0007669"/>
    <property type="project" value="TreeGrafter"/>
</dbReference>
<accession>A0A9D4P9U7</accession>
<dbReference type="SUPFAM" id="SSF52540">
    <property type="entry name" value="P-loop containing nucleoside triphosphate hydrolases"/>
    <property type="match status" value="1"/>
</dbReference>
<evidence type="ECO:0000256" key="1">
    <source>
        <dbReference type="ARBA" id="ARBA00006235"/>
    </source>
</evidence>
<dbReference type="PANTHER" id="PTHR10760:SF2">
    <property type="entry name" value="LD13476P-RELATED"/>
    <property type="match status" value="1"/>
</dbReference>
<dbReference type="Pfam" id="PF06309">
    <property type="entry name" value="Torsin"/>
    <property type="match status" value="1"/>
</dbReference>
<dbReference type="GO" id="GO:0005737">
    <property type="term" value="C:cytoplasm"/>
    <property type="evidence" value="ECO:0007669"/>
    <property type="project" value="UniProtKB-ARBA"/>
</dbReference>
<dbReference type="Proteomes" id="UP000828236">
    <property type="component" value="Unassembled WGS sequence"/>
</dbReference>
<reference evidence="3" key="2">
    <citation type="journal article" date="2021" name="World Allergy Organ. J.">
        <title>Chromosome-level assembly of Dermatophagoides farinae genome and transcriptome reveals two novel allergens Der f 37 and Der f 39.</title>
        <authorList>
            <person name="Chen J."/>
            <person name="Cai Z."/>
            <person name="Fan D."/>
            <person name="Hu J."/>
            <person name="Hou Y."/>
            <person name="He Y."/>
            <person name="Zhang Z."/>
            <person name="Zhao Z."/>
            <person name="Gao P."/>
            <person name="Hu W."/>
            <person name="Sun J."/>
            <person name="Li J."/>
            <person name="Ji K."/>
        </authorList>
    </citation>
    <scope>NUCLEOTIDE SEQUENCE</scope>
    <source>
        <strain evidence="3">JKM2019</strain>
    </source>
</reference>
<dbReference type="GO" id="GO:0012505">
    <property type="term" value="C:endomembrane system"/>
    <property type="evidence" value="ECO:0007669"/>
    <property type="project" value="UniProtKB-ARBA"/>
</dbReference>
<keyword evidence="2" id="KW-1133">Transmembrane helix</keyword>
<evidence type="ECO:0000313" key="3">
    <source>
        <dbReference type="EMBL" id="KAH7646817.1"/>
    </source>
</evidence>
<name>A0A9D4P9U7_DERFA</name>
<comment type="similarity">
    <text evidence="1">Belongs to the ClpA/ClpB family. Torsin subfamily.</text>
</comment>
<dbReference type="GO" id="GO:0005524">
    <property type="term" value="F:ATP binding"/>
    <property type="evidence" value="ECO:0007669"/>
    <property type="project" value="InterPro"/>
</dbReference>
<dbReference type="AlphaFoldDB" id="A0A9D4P9U7"/>
<dbReference type="PANTHER" id="PTHR10760">
    <property type="entry name" value="TORSIN"/>
    <property type="match status" value="1"/>
</dbReference>
<dbReference type="EMBL" id="SDOV01000001">
    <property type="protein sequence ID" value="KAH7646817.1"/>
    <property type="molecule type" value="Genomic_DNA"/>
</dbReference>
<dbReference type="CDD" id="cd00009">
    <property type="entry name" value="AAA"/>
    <property type="match status" value="1"/>
</dbReference>
<gene>
    <name evidence="3" type="ORF">HUG17_2355</name>
</gene>
<feature type="transmembrane region" description="Helical" evidence="2">
    <location>
        <begin position="35"/>
        <end position="54"/>
    </location>
</feature>
<comment type="caution">
    <text evidence="3">The sequence shown here is derived from an EMBL/GenBank/DDBJ whole genome shotgun (WGS) entry which is preliminary data.</text>
</comment>
<keyword evidence="2" id="KW-0472">Membrane</keyword>